<protein>
    <recommendedName>
        <fullName evidence="7">AB hydrolase-1 domain-containing protein</fullName>
    </recommendedName>
</protein>
<dbReference type="VEuPathDB" id="FungiDB:CC77DRAFT_1080741"/>
<keyword evidence="6" id="KW-0732">Signal</keyword>
<feature type="chain" id="PRO_5020675636" description="AB hydrolase-1 domain-containing protein" evidence="6">
    <location>
        <begin position="19"/>
        <end position="316"/>
    </location>
</feature>
<evidence type="ECO:0000256" key="6">
    <source>
        <dbReference type="SAM" id="SignalP"/>
    </source>
</evidence>
<reference evidence="9" key="1">
    <citation type="journal article" date="2019" name="bioRxiv">
        <title>Genomics, evolutionary history and diagnostics of the Alternaria alternata species group including apple and Asian pear pathotypes.</title>
        <authorList>
            <person name="Armitage A.D."/>
            <person name="Cockerton H.M."/>
            <person name="Sreenivasaprasad S."/>
            <person name="Woodhall J.W."/>
            <person name="Lane C.R."/>
            <person name="Harrison R.J."/>
            <person name="Clarkson J.P."/>
        </authorList>
    </citation>
    <scope>NUCLEOTIDE SEQUENCE [LARGE SCALE GENOMIC DNA]</scope>
    <source>
        <strain evidence="9">FERA 1177</strain>
    </source>
</reference>
<organism evidence="8 9">
    <name type="scientific">Alternaria alternata</name>
    <name type="common">Alternaria rot fungus</name>
    <name type="synonym">Torula alternata</name>
    <dbReference type="NCBI Taxonomy" id="5599"/>
    <lineage>
        <taxon>Eukaryota</taxon>
        <taxon>Fungi</taxon>
        <taxon>Dikarya</taxon>
        <taxon>Ascomycota</taxon>
        <taxon>Pezizomycotina</taxon>
        <taxon>Dothideomycetes</taxon>
        <taxon>Pleosporomycetidae</taxon>
        <taxon>Pleosporales</taxon>
        <taxon>Pleosporineae</taxon>
        <taxon>Pleosporaceae</taxon>
        <taxon>Alternaria</taxon>
        <taxon>Alternaria sect. Alternaria</taxon>
        <taxon>Alternaria alternata complex</taxon>
    </lineage>
</organism>
<gene>
    <name evidence="8" type="ORF">AA0117_g3076</name>
</gene>
<evidence type="ECO:0000256" key="1">
    <source>
        <dbReference type="ARBA" id="ARBA00004275"/>
    </source>
</evidence>
<evidence type="ECO:0000313" key="9">
    <source>
        <dbReference type="Proteomes" id="UP000291422"/>
    </source>
</evidence>
<feature type="signal peptide" evidence="6">
    <location>
        <begin position="1"/>
        <end position="18"/>
    </location>
</feature>
<dbReference type="Proteomes" id="UP000291422">
    <property type="component" value="Unassembled WGS sequence"/>
</dbReference>
<dbReference type="InterPro" id="IPR029058">
    <property type="entry name" value="AB_hydrolase_fold"/>
</dbReference>
<dbReference type="Gene3D" id="3.40.50.1820">
    <property type="entry name" value="alpha/beta hydrolase"/>
    <property type="match status" value="1"/>
</dbReference>
<keyword evidence="5" id="KW-0576">Peroxisome</keyword>
<comment type="pathway">
    <text evidence="2">Mycotoxin biosynthesis.</text>
</comment>
<dbReference type="GO" id="GO:0005777">
    <property type="term" value="C:peroxisome"/>
    <property type="evidence" value="ECO:0007669"/>
    <property type="project" value="UniProtKB-SubCell"/>
</dbReference>
<dbReference type="PANTHER" id="PTHR43433">
    <property type="entry name" value="HYDROLASE, ALPHA/BETA FOLD FAMILY PROTEIN"/>
    <property type="match status" value="1"/>
</dbReference>
<evidence type="ECO:0000256" key="5">
    <source>
        <dbReference type="ARBA" id="ARBA00023140"/>
    </source>
</evidence>
<dbReference type="InterPro" id="IPR050471">
    <property type="entry name" value="AB_hydrolase"/>
</dbReference>
<comment type="similarity">
    <text evidence="3">Belongs to the AB hydrolase superfamily. AKT2 hydrolase family.</text>
</comment>
<sequence length="316" mass="33787">MKVHAPLLVAASAITASAAPHPTGYDIFGDRSNLSAQTAVTEFICVNGTQIAYRKIGKPSETPLVYITHFRGSMDTTDPLLINTIAQNRQVIIYDNVGIGHSDGTVPDSIEAMTDTTVDFLSAINVTKADILGFSMGGYIAQAIGMDYPQLVNKLVLAGVGPGAGPDVFETDRNAAQGPGGEPDRAPTEDYMLGVFFYPSNTSLAKGRGWWQRAFERNVEGEERKDFLVGVGVGAQGVAIGKFSADSKRYEGLNRIDAPVLVTNGHTDRLMGTGNSFVLSQQLPSAKLIVFPDSAHGQLFEDPIEYGSLLDIFLGN</sequence>
<dbReference type="InterPro" id="IPR000073">
    <property type="entry name" value="AB_hydrolase_1"/>
</dbReference>
<dbReference type="EMBL" id="PDXD01000004">
    <property type="protein sequence ID" value="RYN80321.1"/>
    <property type="molecule type" value="Genomic_DNA"/>
</dbReference>
<dbReference type="AlphaFoldDB" id="A0A4Q4NQF5"/>
<comment type="subcellular location">
    <subcellularLocation>
        <location evidence="1">Peroxisome</location>
    </subcellularLocation>
</comment>
<evidence type="ECO:0000256" key="2">
    <source>
        <dbReference type="ARBA" id="ARBA00004685"/>
    </source>
</evidence>
<keyword evidence="4" id="KW-0843">Virulence</keyword>
<name>A0A4Q4NQF5_ALTAL</name>
<proteinExistence type="inferred from homology"/>
<evidence type="ECO:0000256" key="3">
    <source>
        <dbReference type="ARBA" id="ARBA00005668"/>
    </source>
</evidence>
<evidence type="ECO:0000313" key="8">
    <source>
        <dbReference type="EMBL" id="RYN80321.1"/>
    </source>
</evidence>
<dbReference type="Pfam" id="PF00561">
    <property type="entry name" value="Abhydrolase_1"/>
    <property type="match status" value="1"/>
</dbReference>
<comment type="caution">
    <text evidence="8">The sequence shown here is derived from an EMBL/GenBank/DDBJ whole genome shotgun (WGS) entry which is preliminary data.</text>
</comment>
<accession>A0A4Q4NQF5</accession>
<dbReference type="SUPFAM" id="SSF53474">
    <property type="entry name" value="alpha/beta-Hydrolases"/>
    <property type="match status" value="1"/>
</dbReference>
<evidence type="ECO:0000256" key="4">
    <source>
        <dbReference type="ARBA" id="ARBA00023026"/>
    </source>
</evidence>
<dbReference type="PRINTS" id="PR00111">
    <property type="entry name" value="ABHYDROLASE"/>
</dbReference>
<feature type="domain" description="AB hydrolase-1" evidence="7">
    <location>
        <begin position="81"/>
        <end position="303"/>
    </location>
</feature>
<dbReference type="PANTHER" id="PTHR43433:SF5">
    <property type="entry name" value="AB HYDROLASE-1 DOMAIN-CONTAINING PROTEIN"/>
    <property type="match status" value="1"/>
</dbReference>
<evidence type="ECO:0000259" key="7">
    <source>
        <dbReference type="Pfam" id="PF00561"/>
    </source>
</evidence>